<dbReference type="AlphaFoldDB" id="A0A6A6U9R7"/>
<accession>A0A6A6U9R7</accession>
<proteinExistence type="predicted"/>
<dbReference type="InterPro" id="IPR010856">
    <property type="entry name" value="Gig2-like"/>
</dbReference>
<dbReference type="OrthoDB" id="8249012at2759"/>
<protein>
    <submittedName>
        <fullName evidence="1">DUF1479-domain-containing protein</fullName>
    </submittedName>
</protein>
<dbReference type="PANTHER" id="PTHR30613:SF1">
    <property type="entry name" value="DUF1479 DOMAIN PROTEIN (AFU_ORTHOLOGUE AFUA_5G09280)"/>
    <property type="match status" value="1"/>
</dbReference>
<dbReference type="Gene3D" id="2.60.120.330">
    <property type="entry name" value="B-lactam Antibiotic, Isopenicillin N Synthase, Chain"/>
    <property type="match status" value="1"/>
</dbReference>
<dbReference type="SUPFAM" id="SSF51197">
    <property type="entry name" value="Clavaminate synthase-like"/>
    <property type="match status" value="1"/>
</dbReference>
<evidence type="ECO:0000313" key="1">
    <source>
        <dbReference type="EMBL" id="KAF2668700.1"/>
    </source>
</evidence>
<dbReference type="PANTHER" id="PTHR30613">
    <property type="entry name" value="UNCHARACTERIZED PROTEIN YBIU-RELATED"/>
    <property type="match status" value="1"/>
</dbReference>
<dbReference type="InterPro" id="IPR027443">
    <property type="entry name" value="IPNS-like_sf"/>
</dbReference>
<gene>
    <name evidence="1" type="ORF">BT63DRAFT_425983</name>
</gene>
<name>A0A6A6U9R7_9PEZI</name>
<dbReference type="EMBL" id="MU004236">
    <property type="protein sequence ID" value="KAF2668700.1"/>
    <property type="molecule type" value="Genomic_DNA"/>
</dbReference>
<sequence length="403" mass="45354">MTQAATNESKAPGDISNAFVSLSGTLKDAEPLDDRYHLLKERILSSSSNESQSQTAERWHHNWTTLLSAISAKAPVIQQSGPSYIPTISFTDIQDAAYDWHTDPGLSQSSQRSLLDRLSKFHAQYCERGVAVIKGVIEAAEIADMKKELREYIDANRDRVNGFPKDDMQVFEIYWSSTQIRARAHPRMRLAQQFLLSFWHGGADETLIDGLPSVAALPMLYVDRLRMRQPGDAAFALGPHVDGGSVERWEEGGYGLGNDGRGTFREIWEGDWRNHDPWYYPGRLKVESDIYKGVGACSVFRAAQGWLSLSEIAPGEGHLLVNPLLKEALTYWLMRPFFENKDEGWKLEKDISSKVHGASPGFGQEINEVLHPHLMLDKTMIHMPTVEPGDFVVWHADSKLFRA</sequence>
<dbReference type="Proteomes" id="UP000799302">
    <property type="component" value="Unassembled WGS sequence"/>
</dbReference>
<keyword evidence="2" id="KW-1185">Reference proteome</keyword>
<reference evidence="1" key="1">
    <citation type="journal article" date="2020" name="Stud. Mycol.">
        <title>101 Dothideomycetes genomes: a test case for predicting lifestyles and emergence of pathogens.</title>
        <authorList>
            <person name="Haridas S."/>
            <person name="Albert R."/>
            <person name="Binder M."/>
            <person name="Bloem J."/>
            <person name="Labutti K."/>
            <person name="Salamov A."/>
            <person name="Andreopoulos B."/>
            <person name="Baker S."/>
            <person name="Barry K."/>
            <person name="Bills G."/>
            <person name="Bluhm B."/>
            <person name="Cannon C."/>
            <person name="Castanera R."/>
            <person name="Culley D."/>
            <person name="Daum C."/>
            <person name="Ezra D."/>
            <person name="Gonzalez J."/>
            <person name="Henrissat B."/>
            <person name="Kuo A."/>
            <person name="Liang C."/>
            <person name="Lipzen A."/>
            <person name="Lutzoni F."/>
            <person name="Magnuson J."/>
            <person name="Mondo S."/>
            <person name="Nolan M."/>
            <person name="Ohm R."/>
            <person name="Pangilinan J."/>
            <person name="Park H.-J."/>
            <person name="Ramirez L."/>
            <person name="Alfaro M."/>
            <person name="Sun H."/>
            <person name="Tritt A."/>
            <person name="Yoshinaga Y."/>
            <person name="Zwiers L.-H."/>
            <person name="Turgeon B."/>
            <person name="Goodwin S."/>
            <person name="Spatafora J."/>
            <person name="Crous P."/>
            <person name="Grigoriev I."/>
        </authorList>
    </citation>
    <scope>NUCLEOTIDE SEQUENCE</scope>
    <source>
        <strain evidence="1">CBS 115976</strain>
    </source>
</reference>
<dbReference type="Pfam" id="PF07350">
    <property type="entry name" value="Gig2-like"/>
    <property type="match status" value="1"/>
</dbReference>
<evidence type="ECO:0000313" key="2">
    <source>
        <dbReference type="Proteomes" id="UP000799302"/>
    </source>
</evidence>
<organism evidence="1 2">
    <name type="scientific">Microthyrium microscopicum</name>
    <dbReference type="NCBI Taxonomy" id="703497"/>
    <lineage>
        <taxon>Eukaryota</taxon>
        <taxon>Fungi</taxon>
        <taxon>Dikarya</taxon>
        <taxon>Ascomycota</taxon>
        <taxon>Pezizomycotina</taxon>
        <taxon>Dothideomycetes</taxon>
        <taxon>Dothideomycetes incertae sedis</taxon>
        <taxon>Microthyriales</taxon>
        <taxon>Microthyriaceae</taxon>
        <taxon>Microthyrium</taxon>
    </lineage>
</organism>